<dbReference type="GO" id="GO:0042597">
    <property type="term" value="C:periplasmic space"/>
    <property type="evidence" value="ECO:0007669"/>
    <property type="project" value="InterPro"/>
</dbReference>
<proteinExistence type="inferred from homology"/>
<dbReference type="GO" id="GO:0022900">
    <property type="term" value="P:electron transport chain"/>
    <property type="evidence" value="ECO:0007669"/>
    <property type="project" value="InterPro"/>
</dbReference>
<dbReference type="SUPFAM" id="SSF47175">
    <property type="entry name" value="Cytochromes"/>
    <property type="match status" value="1"/>
</dbReference>
<protein>
    <submittedName>
        <fullName evidence="4">Soluble cytochrome b562</fullName>
    </submittedName>
</protein>
<dbReference type="Gene3D" id="1.20.120.10">
    <property type="entry name" value="Cytochrome c/b562"/>
    <property type="match status" value="1"/>
</dbReference>
<keyword evidence="2 3" id="KW-0732">Signal</keyword>
<sequence>MTAWFLQYIKNGFFIASLAVFSTIAVVPAAQADEIELAMKSMKSAYRGAMSSTTIEEFAQYAQKLQSSADAARKHYYDDSPVIYREGMERLQKNIADVNQAVRSSDLVSAKAALERMDEARRHYHYVLDEND</sequence>
<name>A0A4R6Y7S6_9BURK</name>
<organism evidence="4 5">
    <name type="scientific">Hydromonas duriensis</name>
    <dbReference type="NCBI Taxonomy" id="1527608"/>
    <lineage>
        <taxon>Bacteria</taxon>
        <taxon>Pseudomonadati</taxon>
        <taxon>Pseudomonadota</taxon>
        <taxon>Betaproteobacteria</taxon>
        <taxon>Burkholderiales</taxon>
        <taxon>Burkholderiaceae</taxon>
        <taxon>Hydromonas</taxon>
    </lineage>
</organism>
<accession>A0A4R6Y7S6</accession>
<keyword evidence="5" id="KW-1185">Reference proteome</keyword>
<dbReference type="EMBL" id="SNZE01000010">
    <property type="protein sequence ID" value="TDR31397.1"/>
    <property type="molecule type" value="Genomic_DNA"/>
</dbReference>
<comment type="similarity">
    <text evidence="1">Belongs to the cytochrome b562 family.</text>
</comment>
<dbReference type="Proteomes" id="UP000294480">
    <property type="component" value="Unassembled WGS sequence"/>
</dbReference>
<dbReference type="AlphaFoldDB" id="A0A4R6Y7S6"/>
<dbReference type="GO" id="GO:0009055">
    <property type="term" value="F:electron transfer activity"/>
    <property type="evidence" value="ECO:0007669"/>
    <property type="project" value="InterPro"/>
</dbReference>
<evidence type="ECO:0000313" key="4">
    <source>
        <dbReference type="EMBL" id="TDR31397.1"/>
    </source>
</evidence>
<dbReference type="RefSeq" id="WP_162845181.1">
    <property type="nucleotide sequence ID" value="NZ_SNZE01000010.1"/>
</dbReference>
<dbReference type="InterPro" id="IPR010980">
    <property type="entry name" value="Cyt_c/b562"/>
</dbReference>
<comment type="caution">
    <text evidence="4">The sequence shown here is derived from an EMBL/GenBank/DDBJ whole genome shotgun (WGS) entry which is preliminary data.</text>
</comment>
<feature type="chain" id="PRO_5020781481" evidence="3">
    <location>
        <begin position="33"/>
        <end position="132"/>
    </location>
</feature>
<evidence type="ECO:0000256" key="2">
    <source>
        <dbReference type="ARBA" id="ARBA00022729"/>
    </source>
</evidence>
<evidence type="ECO:0000313" key="5">
    <source>
        <dbReference type="Proteomes" id="UP000294480"/>
    </source>
</evidence>
<feature type="signal peptide" evidence="3">
    <location>
        <begin position="1"/>
        <end position="32"/>
    </location>
</feature>
<dbReference type="GO" id="GO:0005506">
    <property type="term" value="F:iron ion binding"/>
    <property type="evidence" value="ECO:0007669"/>
    <property type="project" value="InterPro"/>
</dbReference>
<evidence type="ECO:0000256" key="3">
    <source>
        <dbReference type="SAM" id="SignalP"/>
    </source>
</evidence>
<reference evidence="4 5" key="1">
    <citation type="submission" date="2019-03" db="EMBL/GenBank/DDBJ databases">
        <title>Genomic Encyclopedia of Type Strains, Phase IV (KMG-IV): sequencing the most valuable type-strain genomes for metagenomic binning, comparative biology and taxonomic classification.</title>
        <authorList>
            <person name="Goeker M."/>
        </authorList>
    </citation>
    <scope>NUCLEOTIDE SEQUENCE [LARGE SCALE GENOMIC DNA]</scope>
    <source>
        <strain evidence="4 5">DSM 102852</strain>
    </source>
</reference>
<dbReference type="Pfam" id="PF07361">
    <property type="entry name" value="Cytochrom_B562"/>
    <property type="match status" value="1"/>
</dbReference>
<dbReference type="InterPro" id="IPR009155">
    <property type="entry name" value="Cyt_b562"/>
</dbReference>
<gene>
    <name evidence="4" type="ORF">DFR44_11045</name>
</gene>
<dbReference type="GO" id="GO:0020037">
    <property type="term" value="F:heme binding"/>
    <property type="evidence" value="ECO:0007669"/>
    <property type="project" value="InterPro"/>
</dbReference>
<evidence type="ECO:0000256" key="1">
    <source>
        <dbReference type="ARBA" id="ARBA00005523"/>
    </source>
</evidence>